<dbReference type="InterPro" id="IPR050685">
    <property type="entry name" value="LDLR"/>
</dbReference>
<accession>A0A814UHM1</accession>
<dbReference type="PROSITE" id="PS51125">
    <property type="entry name" value="NHL"/>
    <property type="match status" value="1"/>
</dbReference>
<keyword evidence="5 10" id="KW-0472">Membrane</keyword>
<dbReference type="OrthoDB" id="664115at2759"/>
<feature type="disulfide bond" evidence="7">
    <location>
        <begin position="1925"/>
        <end position="1934"/>
    </location>
</feature>
<evidence type="ECO:0000256" key="5">
    <source>
        <dbReference type="ARBA" id="ARBA00023136"/>
    </source>
</evidence>
<dbReference type="InterPro" id="IPR017452">
    <property type="entry name" value="GPCR_Rhodpsn_7TM"/>
</dbReference>
<feature type="disulfide bond" evidence="8">
    <location>
        <begin position="1231"/>
        <end position="1243"/>
    </location>
</feature>
<dbReference type="Pfam" id="PF00057">
    <property type="entry name" value="Ldl_recept_a"/>
    <property type="match status" value="2"/>
</dbReference>
<feature type="disulfide bond" evidence="8">
    <location>
        <begin position="1238"/>
        <end position="1256"/>
    </location>
</feature>
<dbReference type="GO" id="GO:0005886">
    <property type="term" value="C:plasma membrane"/>
    <property type="evidence" value="ECO:0007669"/>
    <property type="project" value="TreeGrafter"/>
</dbReference>
<feature type="disulfide bond" evidence="8">
    <location>
        <begin position="875"/>
        <end position="887"/>
    </location>
</feature>
<evidence type="ECO:0000256" key="4">
    <source>
        <dbReference type="ARBA" id="ARBA00022989"/>
    </source>
</evidence>
<dbReference type="SUPFAM" id="SSF57196">
    <property type="entry name" value="EGF/Laminin"/>
    <property type="match status" value="2"/>
</dbReference>
<keyword evidence="11" id="KW-0732">Signal</keyword>
<dbReference type="EMBL" id="CAJNOJ010000132">
    <property type="protein sequence ID" value="CAF1174564.1"/>
    <property type="molecule type" value="Genomic_DNA"/>
</dbReference>
<feature type="chain" id="PRO_5032870109" evidence="11">
    <location>
        <begin position="16"/>
        <end position="2307"/>
    </location>
</feature>
<dbReference type="CDD" id="cd05819">
    <property type="entry name" value="NHL"/>
    <property type="match status" value="1"/>
</dbReference>
<feature type="domain" description="EGF-like" evidence="12">
    <location>
        <begin position="1902"/>
        <end position="1935"/>
    </location>
</feature>
<feature type="disulfide bond" evidence="7">
    <location>
        <begin position="1725"/>
        <end position="1742"/>
    </location>
</feature>
<evidence type="ECO:0000256" key="11">
    <source>
        <dbReference type="SAM" id="SignalP"/>
    </source>
</evidence>
<feature type="domain" description="EGF-like" evidence="12">
    <location>
        <begin position="1716"/>
        <end position="1754"/>
    </location>
</feature>
<gene>
    <name evidence="14" type="ORF">EDS130_LOCUS23888</name>
</gene>
<dbReference type="InterPro" id="IPR000742">
    <property type="entry name" value="EGF"/>
</dbReference>
<feature type="repeat" description="NHL" evidence="9">
    <location>
        <begin position="179"/>
        <end position="210"/>
    </location>
</feature>
<evidence type="ECO:0000259" key="12">
    <source>
        <dbReference type="PROSITE" id="PS50026"/>
    </source>
</evidence>
<proteinExistence type="predicted"/>
<feature type="signal peptide" evidence="11">
    <location>
        <begin position="1"/>
        <end position="15"/>
    </location>
</feature>
<feature type="transmembrane region" description="Helical" evidence="10">
    <location>
        <begin position="2200"/>
        <end position="2224"/>
    </location>
</feature>
<evidence type="ECO:0000256" key="6">
    <source>
        <dbReference type="ARBA" id="ARBA00023157"/>
    </source>
</evidence>
<comment type="subcellular location">
    <subcellularLocation>
        <location evidence="1">Membrane</location>
        <topology evidence="1">Single-pass membrane protein</topology>
    </subcellularLocation>
</comment>
<dbReference type="Proteomes" id="UP000663852">
    <property type="component" value="Unassembled WGS sequence"/>
</dbReference>
<feature type="domain" description="EGF-like" evidence="12">
    <location>
        <begin position="1630"/>
        <end position="1669"/>
    </location>
</feature>
<dbReference type="PRINTS" id="PR00261">
    <property type="entry name" value="LDLRECEPTOR"/>
</dbReference>
<dbReference type="Gene3D" id="2.10.25.10">
    <property type="entry name" value="Laminin"/>
    <property type="match status" value="2"/>
</dbReference>
<dbReference type="Gene3D" id="1.20.1070.10">
    <property type="entry name" value="Rhodopsin 7-helix transmembrane proteins"/>
    <property type="match status" value="1"/>
</dbReference>
<feature type="transmembrane region" description="Helical" evidence="10">
    <location>
        <begin position="1960"/>
        <end position="1979"/>
    </location>
</feature>
<comment type="caution">
    <text evidence="7">Lacks conserved residue(s) required for the propagation of feature annotation.</text>
</comment>
<keyword evidence="7" id="KW-0245">EGF-like domain</keyword>
<evidence type="ECO:0000256" key="1">
    <source>
        <dbReference type="ARBA" id="ARBA00004167"/>
    </source>
</evidence>
<dbReference type="Gene3D" id="4.10.400.10">
    <property type="entry name" value="Low-density Lipoprotein Receptor"/>
    <property type="match status" value="2"/>
</dbReference>
<evidence type="ECO:0000256" key="2">
    <source>
        <dbReference type="ARBA" id="ARBA00022692"/>
    </source>
</evidence>
<feature type="domain" description="EGF-like" evidence="12">
    <location>
        <begin position="1671"/>
        <end position="1714"/>
    </location>
</feature>
<feature type="transmembrane region" description="Helical" evidence="10">
    <location>
        <begin position="2236"/>
        <end position="2258"/>
    </location>
</feature>
<sequence>MHLVILLILLYEISALSYDQPKLCPTAKWNQDASPFAGVHDVGIEEYAVLIFIDANNTIYITSDNKSQVIVRSHGTMDLKTISYVDFSVADSIFVSNNGDIYIAANQGRVYKWTTDAKNILAFTGIYDPCTDLFVDVDNNLYCSMFGDHIVLKRFLNTNDEENKMIIAGTRKNGWKPDQLDGPRGIFVDINFDLYVADYNNHRIQLFYPGQTRGKTVAGQDSSDITIILYAPVAVVLDADKFIFITEYGTKRIVGSGPNGFRCLVGCDEKIIDFKQFEYPRSFSFDVYGNIFVCLMSNVRIQKFHLQKDSCADVPSSVQTQYSSILTANHTMFSRATLNNLQYHYEDIEIIVREKGFYVLTGNSSIDLYGHVYKDHFDRFNPIHNLIAWYGKCCNRDQFKFTLELLLNTKYILVVTTYNPNVTGPFSITVFGSNTVHLQRTNSESVVESVYSSALTTDRPTYARDICTKTSKYYYEALQMYVNESGFYTILSSSSNIDISSYIYKQKFYSVIPSINLFSNEGNGCNGNPYQITVQLETNVSYILIVSTCVPKVTGEFSVKVLGSSHVSFQSTNDSPAVYTDHQSKLTGNSPTYDKTCTGSLYHYETTQLSVPRNEYYAISIDAGNRVDIYLYENQFDPLNPKKNSIRFHDRQCRGEQEFRFTINLHTDIRYIILVSNKNKLRNTHFTVGVLGLTDVNLDRFKFYDCIFHKSLPFCRRPIEPIVLNRSNDTGHCHNNGVPYLLADLRRMNISVGTVLHQWRSSIEKVEDYIRYLTNPIEQVNGHICKCVNSQSFGVTCEYLLPIGRTLTDTFYAENNLRMANSHYVQLYGDTICYETLQCNSGLLCLDWRDICDGVQQCMFGFDEENCHHLESKECEEDEYRCTNGMCIPDTYFLDGDFDCLDWSDEMQLYDDIRCSSDGIYIPCDDRICPPTQYSCGDGQCIIDRFDFQTMARFKSECRSKREQAFICETHYINDMWTLPNGRCYEEYNYNGTKMINLTIEDQCRFILLCDLSGAVHVDCPCGEENTFCTEELHSACHSNSIPFSKKGIMAPYVFFFYPKYYKLRPDFLLINGTIKCHGISTDIIAMNLSFLTKLHEIEHFVCQQALNTSSTVNQHTTNTSCSRYHFRCSLDEPTCLSITALGNSHSDCRNAFDEYWLGTSQKLSDMNCNFKKKDQCYLLRQYIEQSWLSNRSTDASEEIYIPFRYYCNTFWNLPSKHDENTTECKQWWKCSDEQWQCRSGQCIDRKWVSDYQWDCEDASDESNSSNQLVPFSTICNKTTEFACFTHQKTISCITWQQIGNRIIDCYGGIDERNTILHCNQQTMLGYNYKCSSNEQCIPYWNHCVGERCHNQSDDDFWCNYRINVSFCNRVYDAVCFNGSCVRNGRCNQKFDCSMGEDEYMCEYQHISQLTRFQYREDKEIVVKNSHQKIRLIQFPIDSNITLSLPSTSPTVKSSIVSLNTTDPVAYWCNRGIGVYLYNKSIVCFCPPQYHGDKCQYHSDRISLLFHLDLSESTYSTTKNIDIVFKIVILFMFENEVLTNYFFHARAVSELATYTKKLAHYVYSRSKRFLRHKLERYLNYSNDHLYSIQIEMYEKVDFDQPKLFAVWKYPIDFDYLPVLRLAKILRFPRQNDPCASNPCNTNQDCQAILNKKSQYICLCKANFTGKNCSLKDERCANGYCSYGSLCKPEYRGLILGNHLPYCICSFNRYGEQCSIEHDRCQSNPCRNNGSCFSTSKPETSSCICTDEYHGDKCEFRKPEIKLFINETMTYLAAVVQYFDIDFVSLTLQLVHQKVYRVLPNLIEYRHQHGTIPEIVVVKLYSNESSPNIYVISVQIDIQSIHGITQLNARTQCMSIRQKRISPIKYHFLCENSTNLFCFYDEHYLCICNENHTRVQCFQYNFHLDRCSSCLSNGICLKGEQFLCLCPKCYSGRKCQFNSNSFIFTLDQLFYTDLKSTNEKFTFHFLIAISVFLFLLGIPNNLFSLVTFRRQNSLRYGIGQYLFYMSITNQVNLTFLAARLLHLSINMTGSYSSIELNDYLCKIFNYFLVTSSRFVYWLSSLIAIERVYTTLFLRSQWLRKPHIARRVMFITAIGILGTNIHELIFVKSLVEITNTNDAMCVMEFPNRHRGIWNSYHSFVSIINSILPLMINFCSTIMISFIVARNKINARKILTKSHQSILIKFQIRSHFILQILNENKELVIGPGITLVPQLFSLPLFIISFTLYCQNLESNLIRYVLIVSYFVSFLPQLTSFMLYILPSSFYSREWYATTIGRMIWDYLGLKLSTGTDRNPCDESKNTDAVQRHPI</sequence>
<dbReference type="InterPro" id="IPR011042">
    <property type="entry name" value="6-blade_b-propeller_TolB-like"/>
</dbReference>
<feature type="domain" description="G-protein coupled receptors family 1 profile" evidence="13">
    <location>
        <begin position="1979"/>
        <end position="2256"/>
    </location>
</feature>
<dbReference type="SUPFAM" id="SSF57424">
    <property type="entry name" value="LDL receptor-like module"/>
    <property type="match status" value="2"/>
</dbReference>
<evidence type="ECO:0000313" key="15">
    <source>
        <dbReference type="Proteomes" id="UP000663852"/>
    </source>
</evidence>
<dbReference type="Gene3D" id="2.120.10.30">
    <property type="entry name" value="TolB, C-terminal domain"/>
    <property type="match status" value="1"/>
</dbReference>
<protein>
    <submittedName>
        <fullName evidence="14">Uncharacterized protein</fullName>
    </submittedName>
</protein>
<evidence type="ECO:0000256" key="3">
    <source>
        <dbReference type="ARBA" id="ARBA00022737"/>
    </source>
</evidence>
<evidence type="ECO:0000313" key="14">
    <source>
        <dbReference type="EMBL" id="CAF1174564.1"/>
    </source>
</evidence>
<dbReference type="CDD" id="cd00054">
    <property type="entry name" value="EGF_CA"/>
    <property type="match status" value="2"/>
</dbReference>
<feature type="transmembrane region" description="Helical" evidence="10">
    <location>
        <begin position="2086"/>
        <end position="2105"/>
    </location>
</feature>
<evidence type="ECO:0000256" key="9">
    <source>
        <dbReference type="PROSITE-ProRule" id="PRU00504"/>
    </source>
</evidence>
<feature type="transmembrane region" description="Helical" evidence="10">
    <location>
        <begin position="2140"/>
        <end position="2162"/>
    </location>
</feature>
<keyword evidence="3" id="KW-0677">Repeat</keyword>
<dbReference type="GO" id="GO:0016192">
    <property type="term" value="P:vesicle-mediated transport"/>
    <property type="evidence" value="ECO:0007669"/>
    <property type="project" value="UniProtKB-ARBA"/>
</dbReference>
<dbReference type="CDD" id="cd00112">
    <property type="entry name" value="LDLa"/>
    <property type="match status" value="2"/>
</dbReference>
<evidence type="ECO:0000256" key="8">
    <source>
        <dbReference type="PROSITE-ProRule" id="PRU00124"/>
    </source>
</evidence>
<dbReference type="PROSITE" id="PS50068">
    <property type="entry name" value="LDLRA_2"/>
    <property type="match status" value="3"/>
</dbReference>
<keyword evidence="4 10" id="KW-1133">Transmembrane helix</keyword>
<feature type="disulfide bond" evidence="8">
    <location>
        <begin position="882"/>
        <end position="900"/>
    </location>
</feature>
<feature type="disulfide bond" evidence="8">
    <location>
        <begin position="833"/>
        <end position="845"/>
    </location>
</feature>
<feature type="disulfide bond" evidence="8">
    <location>
        <begin position="852"/>
        <end position="867"/>
    </location>
</feature>
<keyword evidence="6 7" id="KW-1015">Disulfide bond</keyword>
<dbReference type="PANTHER" id="PTHR24270">
    <property type="entry name" value="LOW-DENSITY LIPOPROTEIN RECEPTOR-RELATED"/>
    <property type="match status" value="1"/>
</dbReference>
<dbReference type="InterPro" id="IPR002172">
    <property type="entry name" value="LDrepeatLR_classA_rpt"/>
</dbReference>
<dbReference type="InterPro" id="IPR001258">
    <property type="entry name" value="NHL_repeat"/>
</dbReference>
<feature type="disulfide bond" evidence="7">
    <location>
        <begin position="1744"/>
        <end position="1753"/>
    </location>
</feature>
<dbReference type="SUPFAM" id="SSF81321">
    <property type="entry name" value="Family A G protein-coupled receptor-like"/>
    <property type="match status" value="1"/>
</dbReference>
<dbReference type="SUPFAM" id="SSF101898">
    <property type="entry name" value="NHL repeat"/>
    <property type="match status" value="1"/>
</dbReference>
<dbReference type="SMART" id="SM00192">
    <property type="entry name" value="LDLa"/>
    <property type="match status" value="7"/>
</dbReference>
<comment type="caution">
    <text evidence="14">The sequence shown here is derived from an EMBL/GenBank/DDBJ whole genome shotgun (WGS) entry which is preliminary data.</text>
</comment>
<dbReference type="PROSITE" id="PS00022">
    <property type="entry name" value="EGF_1"/>
    <property type="match status" value="4"/>
</dbReference>
<reference evidence="14" key="1">
    <citation type="submission" date="2021-02" db="EMBL/GenBank/DDBJ databases">
        <authorList>
            <person name="Nowell W R."/>
        </authorList>
    </citation>
    <scope>NUCLEOTIDE SEQUENCE</scope>
</reference>
<evidence type="ECO:0000256" key="7">
    <source>
        <dbReference type="PROSITE-ProRule" id="PRU00076"/>
    </source>
</evidence>
<feature type="transmembrane region" description="Helical" evidence="10">
    <location>
        <begin position="2000"/>
        <end position="2020"/>
    </location>
</feature>
<dbReference type="SMART" id="SM00181">
    <property type="entry name" value="EGF"/>
    <property type="match status" value="5"/>
</dbReference>
<organism evidence="14 15">
    <name type="scientific">Adineta ricciae</name>
    <name type="common">Rotifer</name>
    <dbReference type="NCBI Taxonomy" id="249248"/>
    <lineage>
        <taxon>Eukaryota</taxon>
        <taxon>Metazoa</taxon>
        <taxon>Spiralia</taxon>
        <taxon>Gnathifera</taxon>
        <taxon>Rotifera</taxon>
        <taxon>Eurotatoria</taxon>
        <taxon>Bdelloidea</taxon>
        <taxon>Adinetida</taxon>
        <taxon>Adinetidae</taxon>
        <taxon>Adineta</taxon>
    </lineage>
</organism>
<evidence type="ECO:0000259" key="13">
    <source>
        <dbReference type="PROSITE" id="PS50262"/>
    </source>
</evidence>
<dbReference type="PROSITE" id="PS50262">
    <property type="entry name" value="G_PROTEIN_RECEP_F1_2"/>
    <property type="match status" value="1"/>
</dbReference>
<feature type="disulfide bond" evidence="7">
    <location>
        <begin position="1659"/>
        <end position="1668"/>
    </location>
</feature>
<dbReference type="InterPro" id="IPR036055">
    <property type="entry name" value="LDL_receptor-like_sf"/>
</dbReference>
<dbReference type="PROSITE" id="PS50026">
    <property type="entry name" value="EGF_3"/>
    <property type="match status" value="4"/>
</dbReference>
<feature type="disulfide bond" evidence="7">
    <location>
        <begin position="1704"/>
        <end position="1713"/>
    </location>
</feature>
<name>A0A814UHM1_ADIRI</name>
<evidence type="ECO:0000256" key="10">
    <source>
        <dbReference type="SAM" id="Phobius"/>
    </source>
</evidence>
<keyword evidence="2 10" id="KW-0812">Transmembrane</keyword>